<sequence>MSHTCTYRHITRASLFKSAGMAGKHCLSTKQCHRMLALLFTKGIFSLTDILKIPWKLFGASVLVGVFRCFSLLSDEDVENMGVRLMPGYKDPFHKRLEVKDTNWQLYLRMTCDSSHFSTKKCARCFKKSAICRSNGTSSRGAAKLIAANPMKNLLPVDEYLPILYDKHPS</sequence>
<reference evidence="1 2" key="1">
    <citation type="submission" date="2020-02" db="EMBL/GenBank/DDBJ databases">
        <authorList>
            <person name="Ferguson B K."/>
        </authorList>
    </citation>
    <scope>NUCLEOTIDE SEQUENCE [LARGE SCALE GENOMIC DNA]</scope>
</reference>
<name>A0A6H5HNK9_9HEMI</name>
<evidence type="ECO:0000313" key="1">
    <source>
        <dbReference type="EMBL" id="CAB0019930.1"/>
    </source>
</evidence>
<dbReference type="AlphaFoldDB" id="A0A6H5HNK9"/>
<gene>
    <name evidence="1" type="ORF">NTEN_LOCUS23563</name>
</gene>
<organism evidence="1 2">
    <name type="scientific">Nesidiocoris tenuis</name>
    <dbReference type="NCBI Taxonomy" id="355587"/>
    <lineage>
        <taxon>Eukaryota</taxon>
        <taxon>Metazoa</taxon>
        <taxon>Ecdysozoa</taxon>
        <taxon>Arthropoda</taxon>
        <taxon>Hexapoda</taxon>
        <taxon>Insecta</taxon>
        <taxon>Pterygota</taxon>
        <taxon>Neoptera</taxon>
        <taxon>Paraneoptera</taxon>
        <taxon>Hemiptera</taxon>
        <taxon>Heteroptera</taxon>
        <taxon>Panheteroptera</taxon>
        <taxon>Cimicomorpha</taxon>
        <taxon>Miridae</taxon>
        <taxon>Dicyphina</taxon>
        <taxon>Nesidiocoris</taxon>
    </lineage>
</organism>
<keyword evidence="2" id="KW-1185">Reference proteome</keyword>
<evidence type="ECO:0000313" key="2">
    <source>
        <dbReference type="Proteomes" id="UP000479000"/>
    </source>
</evidence>
<dbReference type="OrthoDB" id="47375at2759"/>
<protein>
    <submittedName>
        <fullName evidence="1">Uncharacterized protein</fullName>
    </submittedName>
</protein>
<accession>A0A6H5HNK9</accession>
<dbReference type="EMBL" id="CADCXU010034703">
    <property type="protein sequence ID" value="CAB0019930.1"/>
    <property type="molecule type" value="Genomic_DNA"/>
</dbReference>
<proteinExistence type="predicted"/>
<dbReference type="Proteomes" id="UP000479000">
    <property type="component" value="Unassembled WGS sequence"/>
</dbReference>